<dbReference type="Pfam" id="PF05635">
    <property type="entry name" value="23S_rRNA_IVP"/>
    <property type="match status" value="1"/>
</dbReference>
<dbReference type="InterPro" id="IPR036583">
    <property type="entry name" value="23S_rRNA_IVS_sf"/>
</dbReference>
<dbReference type="EMBL" id="AP021889">
    <property type="protein sequence ID" value="BBP45263.1"/>
    <property type="molecule type" value="Genomic_DNA"/>
</dbReference>
<dbReference type="AlphaFoldDB" id="A0A6F8PT04"/>
<evidence type="ECO:0008006" key="3">
    <source>
        <dbReference type="Google" id="ProtNLM"/>
    </source>
</evidence>
<dbReference type="NCBIfam" id="TIGR02436">
    <property type="entry name" value="four helix bundle protein"/>
    <property type="match status" value="1"/>
</dbReference>
<dbReference type="Gene3D" id="1.20.1440.60">
    <property type="entry name" value="23S rRNA-intervening sequence"/>
    <property type="match status" value="1"/>
</dbReference>
<dbReference type="PANTHER" id="PTHR38471:SF2">
    <property type="entry name" value="FOUR HELIX BUNDLE PROTEIN"/>
    <property type="match status" value="1"/>
</dbReference>
<dbReference type="PANTHER" id="PTHR38471">
    <property type="entry name" value="FOUR HELIX BUNDLE PROTEIN"/>
    <property type="match status" value="1"/>
</dbReference>
<sequence length="131" mass="14886">MNGECLMMSDKNNIQAKSFAFSVRIVKLYQFLSKEHKEYVLSKQLLRSGTSVGANVNEAQAAQTKADFVSKMSIASKEAREAKYWLDLLSETQYLNKNEPHVQSLLEQSEELIKILTSIVKTAQQNLKNEK</sequence>
<protein>
    <recommendedName>
        <fullName evidence="3">Four helix bundle protein</fullName>
    </recommendedName>
</protein>
<reference evidence="2" key="1">
    <citation type="submission" date="2019-11" db="EMBL/GenBank/DDBJ databases">
        <title>Isolation and characterization of two novel species in the genus Thiomicrorhabdus.</title>
        <authorList>
            <person name="Mochizuki J."/>
            <person name="Kojima H."/>
            <person name="Fukui M."/>
        </authorList>
    </citation>
    <scope>NUCLEOTIDE SEQUENCE [LARGE SCALE GENOMIC DNA]</scope>
    <source>
        <strain evidence="2">aks77</strain>
    </source>
</reference>
<dbReference type="KEGG" id="tse:THMIRHAS_06360"/>
<organism evidence="1 2">
    <name type="scientific">Thiosulfatimonas sediminis</name>
    <dbReference type="NCBI Taxonomy" id="2675054"/>
    <lineage>
        <taxon>Bacteria</taxon>
        <taxon>Pseudomonadati</taxon>
        <taxon>Pseudomonadota</taxon>
        <taxon>Gammaproteobacteria</taxon>
        <taxon>Thiotrichales</taxon>
        <taxon>Piscirickettsiaceae</taxon>
        <taxon>Thiosulfatimonas</taxon>
    </lineage>
</organism>
<name>A0A6F8PT04_9GAMM</name>
<evidence type="ECO:0000313" key="2">
    <source>
        <dbReference type="Proteomes" id="UP000501726"/>
    </source>
</evidence>
<evidence type="ECO:0000313" key="1">
    <source>
        <dbReference type="EMBL" id="BBP45263.1"/>
    </source>
</evidence>
<dbReference type="InterPro" id="IPR012657">
    <property type="entry name" value="23S_rRNA-intervening_sequence"/>
</dbReference>
<dbReference type="PIRSF" id="PIRSF035652">
    <property type="entry name" value="CHP02436"/>
    <property type="match status" value="1"/>
</dbReference>
<accession>A0A6F8PT04</accession>
<dbReference type="Proteomes" id="UP000501726">
    <property type="component" value="Chromosome"/>
</dbReference>
<gene>
    <name evidence="1" type="ORF">THMIRHAS_06360</name>
</gene>
<keyword evidence="2" id="KW-1185">Reference proteome</keyword>
<dbReference type="SUPFAM" id="SSF158446">
    <property type="entry name" value="IVS-encoded protein-like"/>
    <property type="match status" value="1"/>
</dbReference>
<proteinExistence type="predicted"/>